<gene>
    <name evidence="3" type="ORF">FRZ00_16890</name>
</gene>
<dbReference type="PANTHER" id="PTHR35568:SF1">
    <property type="entry name" value="TRANSCRIPTIONAL REGULATOR DAUR"/>
    <property type="match status" value="1"/>
</dbReference>
<comment type="caution">
    <text evidence="3">The sequence shown here is derived from an EMBL/GenBank/DDBJ whole genome shotgun (WGS) entry which is preliminary data.</text>
</comment>
<feature type="domain" description="Transcriptional regulator DauR-like HTH" evidence="2">
    <location>
        <begin position="139"/>
        <end position="199"/>
    </location>
</feature>
<dbReference type="InterPro" id="IPR039446">
    <property type="entry name" value="DauR-like"/>
</dbReference>
<dbReference type="EMBL" id="VOKX01000032">
    <property type="protein sequence ID" value="KAB7843801.1"/>
    <property type="molecule type" value="Genomic_DNA"/>
</dbReference>
<dbReference type="InterPro" id="IPR039445">
    <property type="entry name" value="DauR-like_HTH"/>
</dbReference>
<accession>A0A5N5W6U6</accession>
<sequence>MLQALRPVVDGLAATFGTQCEVVLHDYRTPDASVVALAGSVTSRSVGGAMSEIGLEILARGDTARDKLNYVTKTPDGRTVKSSTLLLRDGSGHVFGSLCVNLDITELRLAAKAMAALVGTADAAPAATTVFSDDIGEVVTAVIEQEEERLGRPLAHDSRQGRLRVIEALDARGVFRLSRSALVVAERLGVSRATVYADLGLVRGERRAPD</sequence>
<organism evidence="3 4">
    <name type="scientific">Streptomyces mobaraensis</name>
    <name type="common">Streptoverticillium mobaraense</name>
    <dbReference type="NCBI Taxonomy" id="35621"/>
    <lineage>
        <taxon>Bacteria</taxon>
        <taxon>Bacillati</taxon>
        <taxon>Actinomycetota</taxon>
        <taxon>Actinomycetes</taxon>
        <taxon>Kitasatosporales</taxon>
        <taxon>Streptomycetaceae</taxon>
        <taxon>Streptomyces</taxon>
    </lineage>
</organism>
<dbReference type="RefSeq" id="WP_152264151.1">
    <property type="nucleotide sequence ID" value="NZ_VOKX01000032.1"/>
</dbReference>
<proteinExistence type="predicted"/>
<evidence type="ECO:0000259" key="2">
    <source>
        <dbReference type="Pfam" id="PF13309"/>
    </source>
</evidence>
<keyword evidence="4" id="KW-1185">Reference proteome</keyword>
<dbReference type="AlphaFoldDB" id="A0A5N5W6U6"/>
<dbReference type="Pfam" id="PF08348">
    <property type="entry name" value="PAS_6"/>
    <property type="match status" value="1"/>
</dbReference>
<protein>
    <submittedName>
        <fullName evidence="3">Transcriptional regulator</fullName>
    </submittedName>
</protein>
<dbReference type="Pfam" id="PF13309">
    <property type="entry name" value="HTH_22"/>
    <property type="match status" value="1"/>
</dbReference>
<feature type="domain" description="YheO-like" evidence="1">
    <location>
        <begin position="2"/>
        <end position="110"/>
    </location>
</feature>
<evidence type="ECO:0000259" key="1">
    <source>
        <dbReference type="Pfam" id="PF08348"/>
    </source>
</evidence>
<dbReference type="InterPro" id="IPR013559">
    <property type="entry name" value="YheO"/>
</dbReference>
<dbReference type="PANTHER" id="PTHR35568">
    <property type="entry name" value="TRANSCRIPTIONAL REGULATOR DAUR"/>
    <property type="match status" value="1"/>
</dbReference>
<reference evidence="3 4" key="1">
    <citation type="journal article" date="2019" name="Microb. Cell Fact.">
        <title>Exploring novel herbicidin analogues by transcriptional regulator overexpression and MS/MS molecular networking.</title>
        <authorList>
            <person name="Shi Y."/>
            <person name="Gu R."/>
            <person name="Li Y."/>
            <person name="Wang X."/>
            <person name="Ren W."/>
            <person name="Li X."/>
            <person name="Wang L."/>
            <person name="Xie Y."/>
            <person name="Hong B."/>
        </authorList>
    </citation>
    <scope>NUCLEOTIDE SEQUENCE [LARGE SCALE GENOMIC DNA]</scope>
    <source>
        <strain evidence="3 4">US-43</strain>
    </source>
</reference>
<dbReference type="OrthoDB" id="9796595at2"/>
<dbReference type="Proteomes" id="UP000327000">
    <property type="component" value="Unassembled WGS sequence"/>
</dbReference>
<evidence type="ECO:0000313" key="3">
    <source>
        <dbReference type="EMBL" id="KAB7843801.1"/>
    </source>
</evidence>
<evidence type="ECO:0000313" key="4">
    <source>
        <dbReference type="Proteomes" id="UP000327000"/>
    </source>
</evidence>
<name>A0A5N5W6U6_STRMB</name>